<keyword evidence="4" id="KW-0804">Transcription</keyword>
<dbReference type="InterPro" id="IPR005119">
    <property type="entry name" value="LysR_subst-bd"/>
</dbReference>
<dbReference type="AlphaFoldDB" id="A0A0Q3I7S1"/>
<dbReference type="STRING" id="53254.SAMN05660750_02917"/>
<sequence length="301" mass="32730">MDRFGDLDVFAHVVTTKSMSAAGRQLNLSPAVISKRIRRLEERLGVRLLQRTTRQLALTEAGQGFYERVVSILSSIEEAEAWVASGAGQVRGTLRVSAPTSFGRMHVAPHLKRFLDANPLVTVDLVLSDAFVDVVGEGFDLAIRIADLQDSSLVAKRLAPNHRVLCATPGYLASHGTPTEIAELARHTLIAHNADHWRLDGPEGPVSVRVNGPLRTNSSEVVREALLAGVGIALRSTWDVGPELKSGALQRVLPAYAVGSRVAVYAVYPSRRHLEQKVRAFVDYLGELYGATPYWDAGLAL</sequence>
<dbReference type="OrthoDB" id="9786526at2"/>
<dbReference type="FunFam" id="1.10.10.10:FF:000001">
    <property type="entry name" value="LysR family transcriptional regulator"/>
    <property type="match status" value="1"/>
</dbReference>
<evidence type="ECO:0000256" key="3">
    <source>
        <dbReference type="ARBA" id="ARBA00023125"/>
    </source>
</evidence>
<dbReference type="PANTHER" id="PTHR30537:SF5">
    <property type="entry name" value="HTH-TYPE TRANSCRIPTIONAL ACTIVATOR TTDR-RELATED"/>
    <property type="match status" value="1"/>
</dbReference>
<dbReference type="PROSITE" id="PS50931">
    <property type="entry name" value="HTH_LYSR"/>
    <property type="match status" value="1"/>
</dbReference>
<gene>
    <name evidence="6" type="ORF">ARD30_10755</name>
    <name evidence="7" type="ORF">SAMN05660750_02917</name>
</gene>
<reference evidence="7 9" key="2">
    <citation type="submission" date="2017-02" db="EMBL/GenBank/DDBJ databases">
        <authorList>
            <person name="Peterson S.W."/>
        </authorList>
    </citation>
    <scope>NUCLEOTIDE SEQUENCE [LARGE SCALE GENOMIC DNA]</scope>
    <source>
        <strain evidence="7 9">DSM 9653</strain>
    </source>
</reference>
<comment type="similarity">
    <text evidence="1">Belongs to the LysR transcriptional regulatory family.</text>
</comment>
<dbReference type="Proteomes" id="UP000190130">
    <property type="component" value="Unassembled WGS sequence"/>
</dbReference>
<evidence type="ECO:0000259" key="5">
    <source>
        <dbReference type="PROSITE" id="PS50931"/>
    </source>
</evidence>
<dbReference type="GO" id="GO:0003677">
    <property type="term" value="F:DNA binding"/>
    <property type="evidence" value="ECO:0007669"/>
    <property type="project" value="UniProtKB-KW"/>
</dbReference>
<dbReference type="SUPFAM" id="SSF53850">
    <property type="entry name" value="Periplasmic binding protein-like II"/>
    <property type="match status" value="1"/>
</dbReference>
<evidence type="ECO:0000256" key="4">
    <source>
        <dbReference type="ARBA" id="ARBA00023163"/>
    </source>
</evidence>
<keyword evidence="8" id="KW-1185">Reference proteome</keyword>
<dbReference type="EMBL" id="LMAR01000028">
    <property type="protein sequence ID" value="KQK31087.1"/>
    <property type="molecule type" value="Genomic_DNA"/>
</dbReference>
<evidence type="ECO:0000256" key="1">
    <source>
        <dbReference type="ARBA" id="ARBA00009437"/>
    </source>
</evidence>
<dbReference type="Gene3D" id="3.40.190.290">
    <property type="match status" value="1"/>
</dbReference>
<evidence type="ECO:0000256" key="2">
    <source>
        <dbReference type="ARBA" id="ARBA00023015"/>
    </source>
</evidence>
<dbReference type="SUPFAM" id="SSF46785">
    <property type="entry name" value="Winged helix' DNA-binding domain"/>
    <property type="match status" value="1"/>
</dbReference>
<accession>A0A0Q3I7S1</accession>
<dbReference type="InterPro" id="IPR036390">
    <property type="entry name" value="WH_DNA-bd_sf"/>
</dbReference>
<organism evidence="6 8">
    <name type="scientific">Bosea thiooxidans</name>
    <dbReference type="NCBI Taxonomy" id="53254"/>
    <lineage>
        <taxon>Bacteria</taxon>
        <taxon>Pseudomonadati</taxon>
        <taxon>Pseudomonadota</taxon>
        <taxon>Alphaproteobacteria</taxon>
        <taxon>Hyphomicrobiales</taxon>
        <taxon>Boseaceae</taxon>
        <taxon>Bosea</taxon>
    </lineage>
</organism>
<dbReference type="GO" id="GO:0003700">
    <property type="term" value="F:DNA-binding transcription factor activity"/>
    <property type="evidence" value="ECO:0007669"/>
    <property type="project" value="InterPro"/>
</dbReference>
<evidence type="ECO:0000313" key="7">
    <source>
        <dbReference type="EMBL" id="SKB90351.1"/>
    </source>
</evidence>
<dbReference type="Pfam" id="PF00126">
    <property type="entry name" value="HTH_1"/>
    <property type="match status" value="1"/>
</dbReference>
<dbReference type="Pfam" id="PF03466">
    <property type="entry name" value="LysR_substrate"/>
    <property type="match status" value="1"/>
</dbReference>
<dbReference type="InterPro" id="IPR000847">
    <property type="entry name" value="LysR_HTH_N"/>
</dbReference>
<proteinExistence type="inferred from homology"/>
<dbReference type="Gene3D" id="1.10.10.10">
    <property type="entry name" value="Winged helix-like DNA-binding domain superfamily/Winged helix DNA-binding domain"/>
    <property type="match status" value="1"/>
</dbReference>
<dbReference type="Proteomes" id="UP000051562">
    <property type="component" value="Unassembled WGS sequence"/>
</dbReference>
<dbReference type="CDD" id="cd08422">
    <property type="entry name" value="PBP2_CrgA_like"/>
    <property type="match status" value="1"/>
</dbReference>
<dbReference type="RefSeq" id="WP_055727583.1">
    <property type="nucleotide sequence ID" value="NZ_FUYX01000007.1"/>
</dbReference>
<keyword evidence="2" id="KW-0805">Transcription regulation</keyword>
<dbReference type="PANTHER" id="PTHR30537">
    <property type="entry name" value="HTH-TYPE TRANSCRIPTIONAL REGULATOR"/>
    <property type="match status" value="1"/>
</dbReference>
<dbReference type="EMBL" id="FUYX01000007">
    <property type="protein sequence ID" value="SKB90351.1"/>
    <property type="molecule type" value="Genomic_DNA"/>
</dbReference>
<feature type="domain" description="HTH lysR-type" evidence="5">
    <location>
        <begin position="1"/>
        <end position="59"/>
    </location>
</feature>
<dbReference type="InterPro" id="IPR036388">
    <property type="entry name" value="WH-like_DNA-bd_sf"/>
</dbReference>
<dbReference type="InterPro" id="IPR058163">
    <property type="entry name" value="LysR-type_TF_proteobact-type"/>
</dbReference>
<evidence type="ECO:0000313" key="9">
    <source>
        <dbReference type="Proteomes" id="UP000190130"/>
    </source>
</evidence>
<evidence type="ECO:0000313" key="6">
    <source>
        <dbReference type="EMBL" id="KQK31087.1"/>
    </source>
</evidence>
<keyword evidence="3 7" id="KW-0238">DNA-binding</keyword>
<protein>
    <submittedName>
        <fullName evidence="7">DNA-binding transcriptional regulator, LysR family</fullName>
    </submittedName>
    <submittedName>
        <fullName evidence="6">LysR family transcriptional regulator</fullName>
    </submittedName>
</protein>
<dbReference type="FunFam" id="3.40.190.290:FF:000001">
    <property type="entry name" value="Transcriptional regulator, LysR family"/>
    <property type="match status" value="1"/>
</dbReference>
<evidence type="ECO:0000313" key="8">
    <source>
        <dbReference type="Proteomes" id="UP000051562"/>
    </source>
</evidence>
<reference evidence="6 8" key="1">
    <citation type="submission" date="2015-10" db="EMBL/GenBank/DDBJ databases">
        <title>Draft genome of Bosea thiooxidans.</title>
        <authorList>
            <person name="Wang X."/>
        </authorList>
    </citation>
    <scope>NUCLEOTIDE SEQUENCE [LARGE SCALE GENOMIC DNA]</scope>
    <source>
        <strain evidence="6 8">CGMCC 9174</strain>
    </source>
</reference>
<dbReference type="PRINTS" id="PR00039">
    <property type="entry name" value="HTHLYSR"/>
</dbReference>
<name>A0A0Q3I7S1_9HYPH</name>